<feature type="domain" description="Aminoacyl-tRNA synthetase class Ia" evidence="11">
    <location>
        <begin position="18"/>
        <end position="647"/>
    </location>
</feature>
<dbReference type="EC" id="6.1.1.9" evidence="10"/>
<dbReference type="EMBL" id="CP036261">
    <property type="protein sequence ID" value="QDS88610.1"/>
    <property type="molecule type" value="Genomic_DNA"/>
</dbReference>
<dbReference type="Gene3D" id="3.40.50.620">
    <property type="entry name" value="HUPs"/>
    <property type="match status" value="2"/>
</dbReference>
<dbReference type="PROSITE" id="PS00178">
    <property type="entry name" value="AA_TRNA_LIGASE_I"/>
    <property type="match status" value="1"/>
</dbReference>
<proteinExistence type="inferred from homology"/>
<feature type="coiled-coil region" evidence="10">
    <location>
        <begin position="998"/>
        <end position="1025"/>
    </location>
</feature>
<dbReference type="FunFam" id="3.40.50.620:FF:000032">
    <property type="entry name" value="Valine--tRNA ligase"/>
    <property type="match status" value="1"/>
</dbReference>
<dbReference type="InterPro" id="IPR013155">
    <property type="entry name" value="M/V/L/I-tRNA-synth_anticd-bd"/>
</dbReference>
<dbReference type="InterPro" id="IPR019499">
    <property type="entry name" value="Val-tRNA_synth_tRNA-bd"/>
</dbReference>
<dbReference type="SUPFAM" id="SSF46589">
    <property type="entry name" value="tRNA-binding arm"/>
    <property type="match status" value="1"/>
</dbReference>
<evidence type="ECO:0000256" key="9">
    <source>
        <dbReference type="ARBA" id="ARBA00047552"/>
    </source>
</evidence>
<dbReference type="InterPro" id="IPR002300">
    <property type="entry name" value="aa-tRNA-synth_Ia"/>
</dbReference>
<sequence>MTHELPNRFDHTEACQTIYDAWQQAGCFDAEPDPNKKPFAIVIPPPNVTGALHLGHGLNNTLQDVLVRMRRMQGYAALWMPGTDHAGIATQAVVERRLKELENKTRHDLGREELVARIWKWKDQYETRILGQLKRMGCSCDWRRTRFTLDDTCAAAVRATFFDLFGKQLIHRGKKLVNWDTFLQTAVSDDEVFHETKQGHFWHYQYPVIDPKPGEPTSVTIATTRPETMLGDTAVAVHPDPEQQLDKVEAELQEKLAAASDKERPEIEAQLKAIAKRRQSHLPMLIQLRDMALDGRKLRLPLLGREIPLVADLWAKPELGSGCVKITPAHDPNDYEVGLRQDLPMINILNSDGTMNSEAGPYEGLTIKQARTKVVADLEEAGLMVKIEDREIELGLSDRSKTAIEPYLADQWFVKMDTLAQSAMDAVSDERVQIFPPRYRKGYLDWLGEKRDWPVSRQLWWGHRIPIWSTICSTAAEASAMSEKLDAIAAANDGQLVHNVAEDHSVHACIKSENAAIEKQVEEIGLVQDPDVLDTWFSSALWPHSTLGWPEQTEELKYFYPTSTLITSRDIITLWVARMVLMGLNNVGEIPFREVFIHPKIMDGNGETMSKSKGNGVDPNDVIDKFGPDSLRFGLAWIAAETQDVRMPVQFECPHCEKLNDQTKKNRQLPRIACKHCKKEFSTQWAEAEADIALPKAAVVSERFEQARNFTNKLWNAARFAMLNLESTPTTPLDVSTLETEDRWILSRLASVTKQVTDALEHYHYADAARALYDFAWDEFCSFYVEMAKPRLNDPEQSGPTKQVLAHTLDTLLRLLHPIMPFVTESIWQHLGQIAPTRGLGEPQPAAQWLMLAQWPIADTSQIDPVIEERFAIFQTVLGAIREIRSRQGITRDTVPFAVRCSPATAELLQPMTTYFAALAHADATGLGPDQTAPATSAHVALPQIDVDVYVDLEKFIDVDAELERNGKLLENLIKQISGKQNKLANESFVDRAPAEVVQKERQSLGELKQQRTAVEQAIKDLQSRKA</sequence>
<comment type="caution">
    <text evidence="10">Lacks conserved residue(s) required for the propagation of feature annotation.</text>
</comment>
<dbReference type="PANTHER" id="PTHR11946">
    <property type="entry name" value="VALYL-TRNA SYNTHETASES"/>
    <property type="match status" value="1"/>
</dbReference>
<feature type="domain" description="Methionyl/Valyl/Leucyl/Isoleucyl-tRNA synthetase anticodon-binding" evidence="12">
    <location>
        <begin position="742"/>
        <end position="894"/>
    </location>
</feature>
<comment type="domain">
    <text evidence="10">The C-terminal coiled-coil domain is crucial for aminoacylation activity.</text>
</comment>
<dbReference type="RefSeq" id="WP_145345948.1">
    <property type="nucleotide sequence ID" value="NZ_CP036261.1"/>
</dbReference>
<dbReference type="GO" id="GO:0005829">
    <property type="term" value="C:cytosol"/>
    <property type="evidence" value="ECO:0007669"/>
    <property type="project" value="TreeGrafter"/>
</dbReference>
<name>A0A517M151_9BACT</name>
<dbReference type="GO" id="GO:0005524">
    <property type="term" value="F:ATP binding"/>
    <property type="evidence" value="ECO:0007669"/>
    <property type="project" value="UniProtKB-UniRule"/>
</dbReference>
<dbReference type="OrthoDB" id="9810365at2"/>
<feature type="short sequence motif" description="'HIGH' region" evidence="10">
    <location>
        <begin position="46"/>
        <end position="56"/>
    </location>
</feature>
<dbReference type="AlphaFoldDB" id="A0A517M151"/>
<protein>
    <recommendedName>
        <fullName evidence="10">Valine--tRNA ligase</fullName>
        <ecNumber evidence="10">6.1.1.9</ecNumber>
    </recommendedName>
    <alternativeName>
        <fullName evidence="10">Valyl-tRNA synthetase</fullName>
        <shortName evidence="10">ValRS</shortName>
    </alternativeName>
</protein>
<dbReference type="InterPro" id="IPR009080">
    <property type="entry name" value="tRNAsynth_Ia_anticodon-bd"/>
</dbReference>
<dbReference type="GO" id="GO:0004832">
    <property type="term" value="F:valine-tRNA ligase activity"/>
    <property type="evidence" value="ECO:0007669"/>
    <property type="project" value="UniProtKB-UniRule"/>
</dbReference>
<dbReference type="CDD" id="cd07962">
    <property type="entry name" value="Anticodon_Ia_Val"/>
    <property type="match status" value="1"/>
</dbReference>
<dbReference type="GO" id="GO:0006438">
    <property type="term" value="P:valyl-tRNA aminoacylation"/>
    <property type="evidence" value="ECO:0007669"/>
    <property type="project" value="UniProtKB-UniRule"/>
</dbReference>
<dbReference type="PANTHER" id="PTHR11946:SF93">
    <property type="entry name" value="VALINE--TRNA LIGASE, CHLOROPLASTIC_MITOCHONDRIAL 2"/>
    <property type="match status" value="1"/>
</dbReference>
<evidence type="ECO:0000256" key="10">
    <source>
        <dbReference type="HAMAP-Rule" id="MF_02004"/>
    </source>
</evidence>
<evidence type="ECO:0000256" key="5">
    <source>
        <dbReference type="ARBA" id="ARBA00022741"/>
    </source>
</evidence>
<keyword evidence="4 10" id="KW-0436">Ligase</keyword>
<keyword evidence="8 10" id="KW-0030">Aminoacyl-tRNA synthetase</keyword>
<organism evidence="14 15">
    <name type="scientific">Rosistilla ulvae</name>
    <dbReference type="NCBI Taxonomy" id="1930277"/>
    <lineage>
        <taxon>Bacteria</taxon>
        <taxon>Pseudomonadati</taxon>
        <taxon>Planctomycetota</taxon>
        <taxon>Planctomycetia</taxon>
        <taxon>Pirellulales</taxon>
        <taxon>Pirellulaceae</taxon>
        <taxon>Rosistilla</taxon>
    </lineage>
</organism>
<dbReference type="SUPFAM" id="SSF52374">
    <property type="entry name" value="Nucleotidylyl transferase"/>
    <property type="match status" value="1"/>
</dbReference>
<keyword evidence="6 10" id="KW-0067">ATP-binding</keyword>
<evidence type="ECO:0000256" key="2">
    <source>
        <dbReference type="ARBA" id="ARBA00011245"/>
    </source>
</evidence>
<keyword evidence="15" id="KW-1185">Reference proteome</keyword>
<evidence type="ECO:0000256" key="3">
    <source>
        <dbReference type="ARBA" id="ARBA00022490"/>
    </source>
</evidence>
<gene>
    <name evidence="10 14" type="primary">valS</name>
    <name evidence="14" type="ORF">EC9_28010</name>
</gene>
<comment type="similarity">
    <text evidence="10">Belongs to the class-I aminoacyl-tRNA synthetase family. ValS type 1 subfamily.</text>
</comment>
<keyword evidence="7 10" id="KW-0648">Protein biosynthesis</keyword>
<keyword evidence="10" id="KW-0175">Coiled coil</keyword>
<dbReference type="InterPro" id="IPR037118">
    <property type="entry name" value="Val-tRNA_synth_C_sf"/>
</dbReference>
<reference evidence="14 15" key="1">
    <citation type="submission" date="2019-02" db="EMBL/GenBank/DDBJ databases">
        <title>Deep-cultivation of Planctomycetes and their phenomic and genomic characterization uncovers novel biology.</title>
        <authorList>
            <person name="Wiegand S."/>
            <person name="Jogler M."/>
            <person name="Boedeker C."/>
            <person name="Pinto D."/>
            <person name="Vollmers J."/>
            <person name="Rivas-Marin E."/>
            <person name="Kohn T."/>
            <person name="Peeters S.H."/>
            <person name="Heuer A."/>
            <person name="Rast P."/>
            <person name="Oberbeckmann S."/>
            <person name="Bunk B."/>
            <person name="Jeske O."/>
            <person name="Meyerdierks A."/>
            <person name="Storesund J.E."/>
            <person name="Kallscheuer N."/>
            <person name="Luecker S."/>
            <person name="Lage O.M."/>
            <person name="Pohl T."/>
            <person name="Merkel B.J."/>
            <person name="Hornburger P."/>
            <person name="Mueller R.-W."/>
            <person name="Bruemmer F."/>
            <person name="Labrenz M."/>
            <person name="Spormann A.M."/>
            <person name="Op den Camp H."/>
            <person name="Overmann J."/>
            <person name="Amann R."/>
            <person name="Jetten M.S.M."/>
            <person name="Mascher T."/>
            <person name="Medema M.H."/>
            <person name="Devos D.P."/>
            <person name="Kaster A.-K."/>
            <person name="Ovreas L."/>
            <person name="Rohde M."/>
            <person name="Galperin M.Y."/>
            <person name="Jogler C."/>
        </authorList>
    </citation>
    <scope>NUCLEOTIDE SEQUENCE [LARGE SCALE GENOMIC DNA]</scope>
    <source>
        <strain evidence="14 15">EC9</strain>
    </source>
</reference>
<feature type="binding site" evidence="10">
    <location>
        <position position="611"/>
    </location>
    <ligand>
        <name>ATP</name>
        <dbReference type="ChEBI" id="CHEBI:30616"/>
    </ligand>
</feature>
<comment type="subcellular location">
    <subcellularLocation>
        <location evidence="1 10">Cytoplasm</location>
    </subcellularLocation>
</comment>
<evidence type="ECO:0000259" key="12">
    <source>
        <dbReference type="Pfam" id="PF08264"/>
    </source>
</evidence>
<dbReference type="SUPFAM" id="SSF50677">
    <property type="entry name" value="ValRS/IleRS/LeuRS editing domain"/>
    <property type="match status" value="1"/>
</dbReference>
<feature type="domain" description="Valyl-tRNA synthetase tRNA-binding arm" evidence="13">
    <location>
        <begin position="958"/>
        <end position="1023"/>
    </location>
</feature>
<dbReference type="Pfam" id="PF10458">
    <property type="entry name" value="Val_tRNA-synt_C"/>
    <property type="match status" value="1"/>
</dbReference>
<dbReference type="InterPro" id="IPR002303">
    <property type="entry name" value="Valyl-tRNA_ligase"/>
</dbReference>
<keyword evidence="5 10" id="KW-0547">Nucleotide-binding</keyword>
<dbReference type="InterPro" id="IPR010978">
    <property type="entry name" value="tRNA-bd_arm"/>
</dbReference>
<keyword evidence="3 10" id="KW-0963">Cytoplasm</keyword>
<dbReference type="Pfam" id="PF00133">
    <property type="entry name" value="tRNA-synt_1"/>
    <property type="match status" value="1"/>
</dbReference>
<evidence type="ECO:0000259" key="11">
    <source>
        <dbReference type="Pfam" id="PF00133"/>
    </source>
</evidence>
<evidence type="ECO:0000256" key="1">
    <source>
        <dbReference type="ARBA" id="ARBA00004496"/>
    </source>
</evidence>
<comment type="subunit">
    <text evidence="2 10">Monomer.</text>
</comment>
<evidence type="ECO:0000313" key="14">
    <source>
        <dbReference type="EMBL" id="QDS88610.1"/>
    </source>
</evidence>
<comment type="function">
    <text evidence="10">Catalyzes the attachment of valine to tRNA(Val). As ValRS can inadvertently accommodate and process structurally similar amino acids such as threonine, to avoid such errors, it has a 'posttransfer' editing activity that hydrolyzes mischarged Thr-tRNA(Val) in a tRNA-dependent manner.</text>
</comment>
<evidence type="ECO:0000256" key="6">
    <source>
        <dbReference type="ARBA" id="ARBA00022840"/>
    </source>
</evidence>
<evidence type="ECO:0000256" key="8">
    <source>
        <dbReference type="ARBA" id="ARBA00023146"/>
    </source>
</evidence>
<dbReference type="HAMAP" id="MF_02004">
    <property type="entry name" value="Val_tRNA_synth_type1"/>
    <property type="match status" value="1"/>
</dbReference>
<dbReference type="KEGG" id="ruv:EC9_28010"/>
<dbReference type="Proteomes" id="UP000319557">
    <property type="component" value="Chromosome"/>
</dbReference>
<dbReference type="InterPro" id="IPR009008">
    <property type="entry name" value="Val/Leu/Ile-tRNA-synth_edit"/>
</dbReference>
<comment type="domain">
    <text evidence="10">ValRS has two distinct active sites: one for aminoacylation and one for editing. The misactivated threonine is translocated from the active site to the editing site.</text>
</comment>
<dbReference type="Gene3D" id="1.10.730.10">
    <property type="entry name" value="Isoleucyl-tRNA Synthetase, Domain 1"/>
    <property type="match status" value="2"/>
</dbReference>
<evidence type="ECO:0000259" key="13">
    <source>
        <dbReference type="Pfam" id="PF10458"/>
    </source>
</evidence>
<comment type="catalytic activity">
    <reaction evidence="9 10">
        <text>tRNA(Val) + L-valine + ATP = L-valyl-tRNA(Val) + AMP + diphosphate</text>
        <dbReference type="Rhea" id="RHEA:10704"/>
        <dbReference type="Rhea" id="RHEA-COMP:9672"/>
        <dbReference type="Rhea" id="RHEA-COMP:9708"/>
        <dbReference type="ChEBI" id="CHEBI:30616"/>
        <dbReference type="ChEBI" id="CHEBI:33019"/>
        <dbReference type="ChEBI" id="CHEBI:57762"/>
        <dbReference type="ChEBI" id="CHEBI:78442"/>
        <dbReference type="ChEBI" id="CHEBI:78537"/>
        <dbReference type="ChEBI" id="CHEBI:456215"/>
        <dbReference type="EC" id="6.1.1.9"/>
    </reaction>
</comment>
<dbReference type="InterPro" id="IPR033705">
    <property type="entry name" value="Anticodon_Ia_Val"/>
</dbReference>
<evidence type="ECO:0000313" key="15">
    <source>
        <dbReference type="Proteomes" id="UP000319557"/>
    </source>
</evidence>
<dbReference type="InterPro" id="IPR014729">
    <property type="entry name" value="Rossmann-like_a/b/a_fold"/>
</dbReference>
<dbReference type="GO" id="GO:0002161">
    <property type="term" value="F:aminoacyl-tRNA deacylase activity"/>
    <property type="evidence" value="ECO:0007669"/>
    <property type="project" value="InterPro"/>
</dbReference>
<dbReference type="InterPro" id="IPR001412">
    <property type="entry name" value="aa-tRNA-synth_I_CS"/>
</dbReference>
<evidence type="ECO:0000256" key="4">
    <source>
        <dbReference type="ARBA" id="ARBA00022598"/>
    </source>
</evidence>
<evidence type="ECO:0000256" key="7">
    <source>
        <dbReference type="ARBA" id="ARBA00022917"/>
    </source>
</evidence>
<dbReference type="PRINTS" id="PR00986">
    <property type="entry name" value="TRNASYNTHVAL"/>
</dbReference>
<accession>A0A517M151</accession>
<dbReference type="SUPFAM" id="SSF47323">
    <property type="entry name" value="Anticodon-binding domain of a subclass of class I aminoacyl-tRNA synthetases"/>
    <property type="match status" value="1"/>
</dbReference>
<dbReference type="Gene3D" id="1.10.287.380">
    <property type="entry name" value="Valyl-tRNA synthetase, C-terminal domain"/>
    <property type="match status" value="1"/>
</dbReference>
<dbReference type="Pfam" id="PF08264">
    <property type="entry name" value="Anticodon_1"/>
    <property type="match status" value="1"/>
</dbReference>